<keyword evidence="3" id="KW-1185">Reference proteome</keyword>
<sequence length="66" mass="7459">MKQIDKGIPSLTVDSRLAHLWDAFQSIQTLDTEYIHLKAQATTNHPSIGNRKTRSRTRSKPVGPDM</sequence>
<evidence type="ECO:0000313" key="2">
    <source>
        <dbReference type="EMBL" id="KAH9365043.1"/>
    </source>
</evidence>
<organism evidence="2 3">
    <name type="scientific">Haemaphysalis longicornis</name>
    <name type="common">Bush tick</name>
    <dbReference type="NCBI Taxonomy" id="44386"/>
    <lineage>
        <taxon>Eukaryota</taxon>
        <taxon>Metazoa</taxon>
        <taxon>Ecdysozoa</taxon>
        <taxon>Arthropoda</taxon>
        <taxon>Chelicerata</taxon>
        <taxon>Arachnida</taxon>
        <taxon>Acari</taxon>
        <taxon>Parasitiformes</taxon>
        <taxon>Ixodida</taxon>
        <taxon>Ixodoidea</taxon>
        <taxon>Ixodidae</taxon>
        <taxon>Haemaphysalinae</taxon>
        <taxon>Haemaphysalis</taxon>
    </lineage>
</organism>
<dbReference type="Proteomes" id="UP000821853">
    <property type="component" value="Unassembled WGS sequence"/>
</dbReference>
<accession>A0A9J6FQI9</accession>
<evidence type="ECO:0000256" key="1">
    <source>
        <dbReference type="SAM" id="MobiDB-lite"/>
    </source>
</evidence>
<proteinExistence type="predicted"/>
<protein>
    <submittedName>
        <fullName evidence="2">Uncharacterized protein</fullName>
    </submittedName>
</protein>
<evidence type="ECO:0000313" key="3">
    <source>
        <dbReference type="Proteomes" id="UP000821853"/>
    </source>
</evidence>
<dbReference type="VEuPathDB" id="VectorBase:HLOH_051730"/>
<dbReference type="EMBL" id="JABSTR010000003">
    <property type="protein sequence ID" value="KAH9365043.1"/>
    <property type="molecule type" value="Genomic_DNA"/>
</dbReference>
<feature type="region of interest" description="Disordered" evidence="1">
    <location>
        <begin position="42"/>
        <end position="66"/>
    </location>
</feature>
<comment type="caution">
    <text evidence="2">The sequence shown here is derived from an EMBL/GenBank/DDBJ whole genome shotgun (WGS) entry which is preliminary data.</text>
</comment>
<reference evidence="2 3" key="1">
    <citation type="journal article" date="2020" name="Cell">
        <title>Large-Scale Comparative Analyses of Tick Genomes Elucidate Their Genetic Diversity and Vector Capacities.</title>
        <authorList>
            <consortium name="Tick Genome and Microbiome Consortium (TIGMIC)"/>
            <person name="Jia N."/>
            <person name="Wang J."/>
            <person name="Shi W."/>
            <person name="Du L."/>
            <person name="Sun Y."/>
            <person name="Zhan W."/>
            <person name="Jiang J.F."/>
            <person name="Wang Q."/>
            <person name="Zhang B."/>
            <person name="Ji P."/>
            <person name="Bell-Sakyi L."/>
            <person name="Cui X.M."/>
            <person name="Yuan T.T."/>
            <person name="Jiang B.G."/>
            <person name="Yang W.F."/>
            <person name="Lam T.T."/>
            <person name="Chang Q.C."/>
            <person name="Ding S.J."/>
            <person name="Wang X.J."/>
            <person name="Zhu J.G."/>
            <person name="Ruan X.D."/>
            <person name="Zhao L."/>
            <person name="Wei J.T."/>
            <person name="Ye R.Z."/>
            <person name="Que T.C."/>
            <person name="Du C.H."/>
            <person name="Zhou Y.H."/>
            <person name="Cheng J.X."/>
            <person name="Dai P.F."/>
            <person name="Guo W.B."/>
            <person name="Han X.H."/>
            <person name="Huang E.J."/>
            <person name="Li L.F."/>
            <person name="Wei W."/>
            <person name="Gao Y.C."/>
            <person name="Liu J.Z."/>
            <person name="Shao H.Z."/>
            <person name="Wang X."/>
            <person name="Wang C.C."/>
            <person name="Yang T.C."/>
            <person name="Huo Q.B."/>
            <person name="Li W."/>
            <person name="Chen H.Y."/>
            <person name="Chen S.E."/>
            <person name="Zhou L.G."/>
            <person name="Ni X.B."/>
            <person name="Tian J.H."/>
            <person name="Sheng Y."/>
            <person name="Liu T."/>
            <person name="Pan Y.S."/>
            <person name="Xia L.Y."/>
            <person name="Li J."/>
            <person name="Zhao F."/>
            <person name="Cao W.C."/>
        </authorList>
    </citation>
    <scope>NUCLEOTIDE SEQUENCE [LARGE SCALE GENOMIC DNA]</scope>
    <source>
        <strain evidence="2">HaeL-2018</strain>
    </source>
</reference>
<dbReference type="AlphaFoldDB" id="A0A9J6FQI9"/>
<name>A0A9J6FQI9_HAELO</name>
<gene>
    <name evidence="2" type="ORF">HPB48_011930</name>
</gene>